<accession>A0AAV9M5Z4</accession>
<dbReference type="EMBL" id="JAWPEI010000002">
    <property type="protein sequence ID" value="KAK4733297.1"/>
    <property type="molecule type" value="Genomic_DNA"/>
</dbReference>
<dbReference type="AlphaFoldDB" id="A0AAV9M5Z4"/>
<dbReference type="Proteomes" id="UP001311915">
    <property type="component" value="Unassembled WGS sequence"/>
</dbReference>
<organism evidence="1 2">
    <name type="scientific">Solanum pinnatisectum</name>
    <name type="common">tansyleaf nightshade</name>
    <dbReference type="NCBI Taxonomy" id="50273"/>
    <lineage>
        <taxon>Eukaryota</taxon>
        <taxon>Viridiplantae</taxon>
        <taxon>Streptophyta</taxon>
        <taxon>Embryophyta</taxon>
        <taxon>Tracheophyta</taxon>
        <taxon>Spermatophyta</taxon>
        <taxon>Magnoliopsida</taxon>
        <taxon>eudicotyledons</taxon>
        <taxon>Gunneridae</taxon>
        <taxon>Pentapetalae</taxon>
        <taxon>asterids</taxon>
        <taxon>lamiids</taxon>
        <taxon>Solanales</taxon>
        <taxon>Solanaceae</taxon>
        <taxon>Solanoideae</taxon>
        <taxon>Solaneae</taxon>
        <taxon>Solanum</taxon>
    </lineage>
</organism>
<evidence type="ECO:0000313" key="1">
    <source>
        <dbReference type="EMBL" id="KAK4733297.1"/>
    </source>
</evidence>
<dbReference type="Gene3D" id="2.40.50.140">
    <property type="entry name" value="Nucleic acid-binding proteins"/>
    <property type="match status" value="1"/>
</dbReference>
<comment type="caution">
    <text evidence="1">The sequence shown here is derived from an EMBL/GenBank/DDBJ whole genome shotgun (WGS) entry which is preliminary data.</text>
</comment>
<protein>
    <submittedName>
        <fullName evidence="1">Uncharacterized protein</fullName>
    </submittedName>
</protein>
<proteinExistence type="predicted"/>
<keyword evidence="2" id="KW-1185">Reference proteome</keyword>
<reference evidence="1 2" key="1">
    <citation type="submission" date="2023-10" db="EMBL/GenBank/DDBJ databases">
        <title>Genome-Wide Identification Analysis in wild type Solanum Pinnatisectum Reveals Some Genes Defensing Phytophthora Infestans.</title>
        <authorList>
            <person name="Sun C."/>
        </authorList>
    </citation>
    <scope>NUCLEOTIDE SEQUENCE [LARGE SCALE GENOMIC DNA]</scope>
    <source>
        <strain evidence="1">LQN</strain>
        <tissue evidence="1">Leaf</tissue>
    </source>
</reference>
<sequence>MALRLNIDLITTIETPDWTCKVQIVDMITSFDHIVTMFPAPTTEIDIILRCGPLKYVGALKISVARLLLSIISKYNISHYPLIFPLQTHIHLYHRCFIAFRKRQFLLTLWEDFGEVEGAELQIKIERAAEFPLILARSIRISPYQDMIKHCPYTGLSLQSRFNSTIHINPTNPQALELINWYEFF</sequence>
<evidence type="ECO:0000313" key="2">
    <source>
        <dbReference type="Proteomes" id="UP001311915"/>
    </source>
</evidence>
<dbReference type="InterPro" id="IPR012340">
    <property type="entry name" value="NA-bd_OB-fold"/>
</dbReference>
<name>A0AAV9M5Z4_9SOLN</name>
<gene>
    <name evidence="1" type="ORF">R3W88_007558</name>
</gene>